<evidence type="ECO:0000313" key="1">
    <source>
        <dbReference type="EMBL" id="MBD7912042.1"/>
    </source>
</evidence>
<sequence length="119" mass="12604">MSTVELRLPSTYLEVEKDEMEYVDGGANYQKYWWGWSIDLDSKECGTMADLLDLNLGLAGTATAISGFIGGPVGIGAALASLAYGAGVLYVKTELKGCANQGLSATLSKNFSGYHVNVL</sequence>
<keyword evidence="2" id="KW-1185">Reference proteome</keyword>
<dbReference type="RefSeq" id="WP_191768931.1">
    <property type="nucleotide sequence ID" value="NZ_JACSRA010000018.1"/>
</dbReference>
<name>A0ABR8PV34_9CLOT</name>
<accession>A0ABR8PV34</accession>
<dbReference type="Proteomes" id="UP000627781">
    <property type="component" value="Unassembled WGS sequence"/>
</dbReference>
<dbReference type="EMBL" id="JACSRA010000018">
    <property type="protein sequence ID" value="MBD7912042.1"/>
    <property type="molecule type" value="Genomic_DNA"/>
</dbReference>
<protein>
    <recommendedName>
        <fullName evidence="3">Bacteriocin</fullName>
    </recommendedName>
</protein>
<evidence type="ECO:0008006" key="3">
    <source>
        <dbReference type="Google" id="ProtNLM"/>
    </source>
</evidence>
<comment type="caution">
    <text evidence="1">The sequence shown here is derived from an EMBL/GenBank/DDBJ whole genome shotgun (WGS) entry which is preliminary data.</text>
</comment>
<proteinExistence type="predicted"/>
<organism evidence="1 2">
    <name type="scientific">Clostridium cibarium</name>
    <dbReference type="NCBI Taxonomy" id="2762247"/>
    <lineage>
        <taxon>Bacteria</taxon>
        <taxon>Bacillati</taxon>
        <taxon>Bacillota</taxon>
        <taxon>Clostridia</taxon>
        <taxon>Eubacteriales</taxon>
        <taxon>Clostridiaceae</taxon>
        <taxon>Clostridium</taxon>
    </lineage>
</organism>
<gene>
    <name evidence="1" type="ORF">H9661_11800</name>
</gene>
<reference evidence="1 2" key="1">
    <citation type="submission" date="2020-08" db="EMBL/GenBank/DDBJ databases">
        <title>A Genomic Blueprint of the Chicken Gut Microbiome.</title>
        <authorList>
            <person name="Gilroy R."/>
            <person name="Ravi A."/>
            <person name="Getino M."/>
            <person name="Pursley I."/>
            <person name="Horton D.L."/>
            <person name="Alikhan N.-F."/>
            <person name="Baker D."/>
            <person name="Gharbi K."/>
            <person name="Hall N."/>
            <person name="Watson M."/>
            <person name="Adriaenssens E.M."/>
            <person name="Foster-Nyarko E."/>
            <person name="Jarju S."/>
            <person name="Secka A."/>
            <person name="Antonio M."/>
            <person name="Oren A."/>
            <person name="Chaudhuri R."/>
            <person name="La Ragione R.M."/>
            <person name="Hildebrand F."/>
            <person name="Pallen M.J."/>
        </authorList>
    </citation>
    <scope>NUCLEOTIDE SEQUENCE [LARGE SCALE GENOMIC DNA]</scope>
    <source>
        <strain evidence="1 2">Sa3CVN1</strain>
    </source>
</reference>
<evidence type="ECO:0000313" key="2">
    <source>
        <dbReference type="Proteomes" id="UP000627781"/>
    </source>
</evidence>